<evidence type="ECO:0000256" key="2">
    <source>
        <dbReference type="ARBA" id="ARBA00022670"/>
    </source>
</evidence>
<dbReference type="InterPro" id="IPR033121">
    <property type="entry name" value="PEPTIDASE_A1"/>
</dbReference>
<sequence>MQLFPFLSLTLLLTYFQAAFGSSSNSYVKFPVQKLANIPNTNLQDASGISKRSEAFNSTIINMFASAGIYVVEMQIGTPPQTAYLQLDTGSSDMCVNEADSAHCKSLADDNNIWTSNYELTATASEISSTTTSSKASNTPCSYWGTFSPNVSSTFKYNETIFNISYADNSYYAGTYGTDVVSLGNITLSNFTFGVSNDTTMSNGILGVSLPSAEQTDDTEDALSSNTTPFIYNNFPMALKSQGKIEKIAYSLFLNEPSARFGSILFGAVDKSKYSGQLYTLPMLKAYNTLDAKGAGMFVTAQSVAISDSKSGNKTVSEVQFPVLFDSGTAYSVLPTEIADAIGRSFDGKYSSDDEGYIFDCSKVNNTLLSIDFGGFNISANISNFVTPLTKDHCALNIMASDSGFLLGDAFLVDTYVVFDLESHEVSVAQASFNNEEEDIEIISDSVPGATPAPGYSSTWVYTPGGPVGTGDFINVSWTSYSEFSQYTTTYATASVSGDVSSSASSSSSSETATKKKNSGYRCRRSPFSFSLLSVLSYFLL</sequence>
<evidence type="ECO:0000256" key="6">
    <source>
        <dbReference type="PIRSR" id="PIRSR601461-1"/>
    </source>
</evidence>
<evidence type="ECO:0000256" key="3">
    <source>
        <dbReference type="ARBA" id="ARBA00022729"/>
    </source>
</evidence>
<feature type="chain" id="PRO_5041211065" description="Peptidase A1 domain-containing protein" evidence="9">
    <location>
        <begin position="22"/>
        <end position="541"/>
    </location>
</feature>
<dbReference type="SUPFAM" id="SSF50630">
    <property type="entry name" value="Acid proteases"/>
    <property type="match status" value="1"/>
</dbReference>
<organism evidence="11 12">
    <name type="scientific">Saccharomyces uvarum</name>
    <name type="common">Yeast</name>
    <name type="synonym">Saccharomyces bayanus var. uvarum</name>
    <dbReference type="NCBI Taxonomy" id="230603"/>
    <lineage>
        <taxon>Eukaryota</taxon>
        <taxon>Fungi</taxon>
        <taxon>Dikarya</taxon>
        <taxon>Ascomycota</taxon>
        <taxon>Saccharomycotina</taxon>
        <taxon>Saccharomycetes</taxon>
        <taxon>Saccharomycetales</taxon>
        <taxon>Saccharomycetaceae</taxon>
        <taxon>Saccharomyces</taxon>
    </lineage>
</organism>
<dbReference type="GO" id="GO:0006508">
    <property type="term" value="P:proteolysis"/>
    <property type="evidence" value="ECO:0007669"/>
    <property type="project" value="UniProtKB-KW"/>
</dbReference>
<dbReference type="AlphaFoldDB" id="A0AA35NL82"/>
<dbReference type="Gene3D" id="2.40.70.10">
    <property type="entry name" value="Acid Proteases"/>
    <property type="match status" value="2"/>
</dbReference>
<keyword evidence="3 9" id="KW-0732">Signal</keyword>
<dbReference type="InterPro" id="IPR001461">
    <property type="entry name" value="Aspartic_peptidase_A1"/>
</dbReference>
<feature type="compositionally biased region" description="Low complexity" evidence="8">
    <location>
        <begin position="500"/>
        <end position="510"/>
    </location>
</feature>
<dbReference type="GO" id="GO:0004190">
    <property type="term" value="F:aspartic-type endopeptidase activity"/>
    <property type="evidence" value="ECO:0007669"/>
    <property type="project" value="UniProtKB-KW"/>
</dbReference>
<evidence type="ECO:0000259" key="10">
    <source>
        <dbReference type="PROSITE" id="PS51767"/>
    </source>
</evidence>
<accession>A0AA35NL82</accession>
<dbReference type="InterPro" id="IPR021109">
    <property type="entry name" value="Peptidase_aspartic_dom_sf"/>
</dbReference>
<evidence type="ECO:0000256" key="5">
    <source>
        <dbReference type="ARBA" id="ARBA00022801"/>
    </source>
</evidence>
<proteinExistence type="inferred from homology"/>
<dbReference type="PANTHER" id="PTHR47966">
    <property type="entry name" value="BETA-SITE APP-CLEAVING ENZYME, ISOFORM A-RELATED"/>
    <property type="match status" value="1"/>
</dbReference>
<keyword evidence="2 7" id="KW-0645">Protease</keyword>
<evidence type="ECO:0000256" key="4">
    <source>
        <dbReference type="ARBA" id="ARBA00022750"/>
    </source>
</evidence>
<feature type="region of interest" description="Disordered" evidence="8">
    <location>
        <begin position="500"/>
        <end position="521"/>
    </location>
</feature>
<feature type="active site" evidence="6">
    <location>
        <position position="326"/>
    </location>
</feature>
<feature type="signal peptide" evidence="9">
    <location>
        <begin position="1"/>
        <end position="21"/>
    </location>
</feature>
<dbReference type="EMBL" id="OX365925">
    <property type="protein sequence ID" value="CAI4049415.1"/>
    <property type="molecule type" value="Genomic_DNA"/>
</dbReference>
<evidence type="ECO:0000313" key="11">
    <source>
        <dbReference type="EMBL" id="CAI4049415.1"/>
    </source>
</evidence>
<reference evidence="11" key="1">
    <citation type="submission" date="2022-10" db="EMBL/GenBank/DDBJ databases">
        <authorList>
            <person name="Byrne P K."/>
        </authorList>
    </citation>
    <scope>NUCLEOTIDE SEQUENCE</scope>
    <source>
        <strain evidence="11">CBS7001</strain>
    </source>
</reference>
<dbReference type="InterPro" id="IPR033876">
    <property type="entry name" value="SAP-like"/>
</dbReference>
<evidence type="ECO:0000313" key="12">
    <source>
        <dbReference type="Proteomes" id="UP001162090"/>
    </source>
</evidence>
<dbReference type="CDD" id="cd05474">
    <property type="entry name" value="SAP_like"/>
    <property type="match status" value="1"/>
</dbReference>
<feature type="active site" evidence="6">
    <location>
        <position position="88"/>
    </location>
</feature>
<comment type="similarity">
    <text evidence="1 7">Belongs to the peptidase A1 family.</text>
</comment>
<name>A0AA35NL82_SACUV</name>
<dbReference type="PRINTS" id="PR00792">
    <property type="entry name" value="PEPSIN"/>
</dbReference>
<gene>
    <name evidence="11" type="primary">SUVC14G0010</name>
    <name evidence="11" type="ORF">SUVC_14G0010</name>
</gene>
<keyword evidence="4 7" id="KW-0064">Aspartyl protease</keyword>
<dbReference type="PROSITE" id="PS51767">
    <property type="entry name" value="PEPTIDASE_A1"/>
    <property type="match status" value="1"/>
</dbReference>
<evidence type="ECO:0000256" key="1">
    <source>
        <dbReference type="ARBA" id="ARBA00007447"/>
    </source>
</evidence>
<feature type="domain" description="Peptidase A1" evidence="10">
    <location>
        <begin position="70"/>
        <end position="429"/>
    </location>
</feature>
<dbReference type="InterPro" id="IPR001969">
    <property type="entry name" value="Aspartic_peptidase_AS"/>
</dbReference>
<evidence type="ECO:0000256" key="7">
    <source>
        <dbReference type="RuleBase" id="RU000454"/>
    </source>
</evidence>
<dbReference type="PANTHER" id="PTHR47966:SF65">
    <property type="entry name" value="ASPARTIC-TYPE ENDOPEPTIDASE"/>
    <property type="match status" value="1"/>
</dbReference>
<evidence type="ECO:0000256" key="8">
    <source>
        <dbReference type="SAM" id="MobiDB-lite"/>
    </source>
</evidence>
<dbReference type="GO" id="GO:0071944">
    <property type="term" value="C:cell periphery"/>
    <property type="evidence" value="ECO:0007669"/>
    <property type="project" value="UniProtKB-ARBA"/>
</dbReference>
<dbReference type="Pfam" id="PF00026">
    <property type="entry name" value="Asp"/>
    <property type="match status" value="1"/>
</dbReference>
<protein>
    <recommendedName>
        <fullName evidence="10">Peptidase A1 domain-containing protein</fullName>
    </recommendedName>
</protein>
<dbReference type="PROSITE" id="PS00141">
    <property type="entry name" value="ASP_PROTEASE"/>
    <property type="match status" value="1"/>
</dbReference>
<dbReference type="Proteomes" id="UP001162090">
    <property type="component" value="Chromosome 14"/>
</dbReference>
<evidence type="ECO:0000256" key="9">
    <source>
        <dbReference type="SAM" id="SignalP"/>
    </source>
</evidence>
<keyword evidence="5 7" id="KW-0378">Hydrolase</keyword>